<dbReference type="Proteomes" id="UP000320839">
    <property type="component" value="Chromosome"/>
</dbReference>
<accession>A0A518FVG3</accession>
<keyword evidence="1" id="KW-0732">Signal</keyword>
<evidence type="ECO:0008006" key="4">
    <source>
        <dbReference type="Google" id="ProtNLM"/>
    </source>
</evidence>
<feature type="signal peptide" evidence="1">
    <location>
        <begin position="1"/>
        <end position="23"/>
    </location>
</feature>
<dbReference type="RefSeq" id="WP_145458466.1">
    <property type="nucleotide sequence ID" value="NZ_CP036317.1"/>
</dbReference>
<evidence type="ECO:0000313" key="3">
    <source>
        <dbReference type="Proteomes" id="UP000320839"/>
    </source>
</evidence>
<organism evidence="2 3">
    <name type="scientific">Gimesia panareensis</name>
    <dbReference type="NCBI Taxonomy" id="2527978"/>
    <lineage>
        <taxon>Bacteria</taxon>
        <taxon>Pseudomonadati</taxon>
        <taxon>Planctomycetota</taxon>
        <taxon>Planctomycetia</taxon>
        <taxon>Planctomycetales</taxon>
        <taxon>Planctomycetaceae</taxon>
        <taxon>Gimesia</taxon>
    </lineage>
</organism>
<feature type="chain" id="PRO_5021950172" description="Tetratricopeptide repeat protein" evidence="1">
    <location>
        <begin position="24"/>
        <end position="413"/>
    </location>
</feature>
<reference evidence="2 3" key="1">
    <citation type="submission" date="2019-02" db="EMBL/GenBank/DDBJ databases">
        <title>Deep-cultivation of Planctomycetes and their phenomic and genomic characterization uncovers novel biology.</title>
        <authorList>
            <person name="Wiegand S."/>
            <person name="Jogler M."/>
            <person name="Boedeker C."/>
            <person name="Pinto D."/>
            <person name="Vollmers J."/>
            <person name="Rivas-Marin E."/>
            <person name="Kohn T."/>
            <person name="Peeters S.H."/>
            <person name="Heuer A."/>
            <person name="Rast P."/>
            <person name="Oberbeckmann S."/>
            <person name="Bunk B."/>
            <person name="Jeske O."/>
            <person name="Meyerdierks A."/>
            <person name="Storesund J.E."/>
            <person name="Kallscheuer N."/>
            <person name="Luecker S."/>
            <person name="Lage O.M."/>
            <person name="Pohl T."/>
            <person name="Merkel B.J."/>
            <person name="Hornburger P."/>
            <person name="Mueller R.-W."/>
            <person name="Bruemmer F."/>
            <person name="Labrenz M."/>
            <person name="Spormann A.M."/>
            <person name="Op den Camp H."/>
            <person name="Overmann J."/>
            <person name="Amann R."/>
            <person name="Jetten M.S.M."/>
            <person name="Mascher T."/>
            <person name="Medema M.H."/>
            <person name="Devos D.P."/>
            <person name="Kaster A.-K."/>
            <person name="Ovreas L."/>
            <person name="Rohde M."/>
            <person name="Galperin M.Y."/>
            <person name="Jogler C."/>
        </authorList>
    </citation>
    <scope>NUCLEOTIDE SEQUENCE [LARGE SCALE GENOMIC DNA]</scope>
    <source>
        <strain evidence="2 3">Pan153</strain>
    </source>
</reference>
<gene>
    <name evidence="2" type="ORF">Pan153_50120</name>
</gene>
<sequence length="413" mass="47006" precursor="true">MRRSILIPVCLGTLLLASQFVSAAPLAEEYLTSGKLDEGVAALQKQLQANPEDDQARFGLGVVQFFQSFEHLGGTLNESGLRTETAFRGLPPSVREMLAQNPNPKTVSYADIRKMLQTWVDDLKKAEKTLSEVKDPNVKLPLHVGLIKVDLLGNGTPVDAKFLLSRTGRPGQQEAAENLVIDFDRGDADWLAGYCNFLCAWGEVLLAIDGQEMFNCTAHLFFEKVDTPYPFLMEGPRNFDSLRRFNRPLISDILAFIHLWRFELKEPERMQAALAHLEDMQRHAKSMWKYYLAETDNEREWIPNPQQTGVLEIKVTQEMVDTWLVVVDEAGEVLQGKKLIPFWRGKPGTQGVNLRRVFTEPREIDPFLWFQGTAAAPYLEKGTITDFASPEMWTRINSTFGRNRFFTLAFWFN</sequence>
<name>A0A518FVG3_9PLAN</name>
<dbReference type="EMBL" id="CP036317">
    <property type="protein sequence ID" value="QDV20337.1"/>
    <property type="molecule type" value="Genomic_DNA"/>
</dbReference>
<proteinExistence type="predicted"/>
<dbReference type="AlphaFoldDB" id="A0A518FVG3"/>
<protein>
    <recommendedName>
        <fullName evidence="4">Tetratricopeptide repeat protein</fullName>
    </recommendedName>
</protein>
<evidence type="ECO:0000313" key="2">
    <source>
        <dbReference type="EMBL" id="QDV20337.1"/>
    </source>
</evidence>
<evidence type="ECO:0000256" key="1">
    <source>
        <dbReference type="SAM" id="SignalP"/>
    </source>
</evidence>
<dbReference type="OrthoDB" id="9815249at2"/>